<evidence type="ECO:0000256" key="8">
    <source>
        <dbReference type="ARBA" id="ARBA00023211"/>
    </source>
</evidence>
<reference evidence="13 14" key="1">
    <citation type="submission" date="2017-04" db="EMBL/GenBank/DDBJ databases">
        <title>Draft genome sequence of Tuber borchii Vittad., a whitish edible truffle.</title>
        <authorList>
            <consortium name="DOE Joint Genome Institute"/>
            <person name="Murat C."/>
            <person name="Kuo A."/>
            <person name="Barry K.W."/>
            <person name="Clum A."/>
            <person name="Dockter R.B."/>
            <person name="Fauchery L."/>
            <person name="Iotti M."/>
            <person name="Kohler A."/>
            <person name="Labutti K."/>
            <person name="Lindquist E.A."/>
            <person name="Lipzen A."/>
            <person name="Ohm R.A."/>
            <person name="Wang M."/>
            <person name="Grigoriev I.V."/>
            <person name="Zambonelli A."/>
            <person name="Martin F.M."/>
        </authorList>
    </citation>
    <scope>NUCLEOTIDE SEQUENCE [LARGE SCALE GENOMIC DNA]</scope>
    <source>
        <strain evidence="13 14">Tbo3840</strain>
    </source>
</reference>
<evidence type="ECO:0000256" key="7">
    <source>
        <dbReference type="ARBA" id="ARBA00022912"/>
    </source>
</evidence>
<dbReference type="PANTHER" id="PTHR13832">
    <property type="entry name" value="PROTEIN PHOSPHATASE 2C"/>
    <property type="match status" value="1"/>
</dbReference>
<dbReference type="Proteomes" id="UP000244722">
    <property type="component" value="Unassembled WGS sequence"/>
</dbReference>
<dbReference type="InterPro" id="IPR015655">
    <property type="entry name" value="PP2C"/>
</dbReference>
<keyword evidence="6" id="KW-0378">Hydrolase</keyword>
<dbReference type="FunFam" id="3.60.40.10:FF:000016">
    <property type="entry name" value="Protein phosphatase 2C"/>
    <property type="match status" value="1"/>
</dbReference>
<feature type="compositionally biased region" description="Basic and acidic residues" evidence="11">
    <location>
        <begin position="394"/>
        <end position="405"/>
    </location>
</feature>
<dbReference type="Gene3D" id="3.60.40.10">
    <property type="entry name" value="PPM-type phosphatase domain"/>
    <property type="match status" value="1"/>
</dbReference>
<evidence type="ECO:0000256" key="9">
    <source>
        <dbReference type="ARBA" id="ARBA00048832"/>
    </source>
</evidence>
<comment type="cofactor">
    <cofactor evidence="2">
        <name>Mg(2+)</name>
        <dbReference type="ChEBI" id="CHEBI:18420"/>
    </cofactor>
</comment>
<dbReference type="InterPro" id="IPR036457">
    <property type="entry name" value="PPM-type-like_dom_sf"/>
</dbReference>
<dbReference type="AlphaFoldDB" id="A0A2T6ZD34"/>
<comment type="cofactor">
    <cofactor evidence="1">
        <name>Mn(2+)</name>
        <dbReference type="ChEBI" id="CHEBI:29035"/>
    </cofactor>
</comment>
<evidence type="ECO:0000256" key="3">
    <source>
        <dbReference type="ARBA" id="ARBA00006702"/>
    </source>
</evidence>
<protein>
    <recommendedName>
        <fullName evidence="10">Protein phosphatase 2C homolog 2</fullName>
        <ecNumber evidence="4">3.1.3.16</ecNumber>
    </recommendedName>
</protein>
<keyword evidence="7" id="KW-0904">Protein phosphatase</keyword>
<dbReference type="SMART" id="SM00332">
    <property type="entry name" value="PP2Cc"/>
    <property type="match status" value="1"/>
</dbReference>
<dbReference type="PROSITE" id="PS51746">
    <property type="entry name" value="PPM_2"/>
    <property type="match status" value="1"/>
</dbReference>
<evidence type="ECO:0000256" key="5">
    <source>
        <dbReference type="ARBA" id="ARBA00022723"/>
    </source>
</evidence>
<dbReference type="Pfam" id="PF00481">
    <property type="entry name" value="PP2C"/>
    <property type="match status" value="1"/>
</dbReference>
<evidence type="ECO:0000256" key="2">
    <source>
        <dbReference type="ARBA" id="ARBA00001946"/>
    </source>
</evidence>
<dbReference type="CDD" id="cd00143">
    <property type="entry name" value="PP2Cc"/>
    <property type="match status" value="1"/>
</dbReference>
<evidence type="ECO:0000256" key="4">
    <source>
        <dbReference type="ARBA" id="ARBA00013081"/>
    </source>
</evidence>
<comment type="catalytic activity">
    <reaction evidence="9">
        <text>O-phospho-L-threonyl-[protein] + H2O = L-threonyl-[protein] + phosphate</text>
        <dbReference type="Rhea" id="RHEA:47004"/>
        <dbReference type="Rhea" id="RHEA-COMP:11060"/>
        <dbReference type="Rhea" id="RHEA-COMP:11605"/>
        <dbReference type="ChEBI" id="CHEBI:15377"/>
        <dbReference type="ChEBI" id="CHEBI:30013"/>
        <dbReference type="ChEBI" id="CHEBI:43474"/>
        <dbReference type="ChEBI" id="CHEBI:61977"/>
        <dbReference type="EC" id="3.1.3.16"/>
    </reaction>
    <physiologicalReaction direction="left-to-right" evidence="9">
        <dbReference type="Rhea" id="RHEA:47005"/>
    </physiologicalReaction>
</comment>
<comment type="caution">
    <text evidence="13">The sequence shown here is derived from an EMBL/GenBank/DDBJ whole genome shotgun (WGS) entry which is preliminary data.</text>
</comment>
<feature type="region of interest" description="Disordered" evidence="11">
    <location>
        <begin position="352"/>
        <end position="405"/>
    </location>
</feature>
<feature type="domain" description="PPM-type phosphatase" evidence="12">
    <location>
        <begin position="19"/>
        <end position="291"/>
    </location>
</feature>
<evidence type="ECO:0000313" key="13">
    <source>
        <dbReference type="EMBL" id="PUU73405.1"/>
    </source>
</evidence>
<dbReference type="InterPro" id="IPR001932">
    <property type="entry name" value="PPM-type_phosphatase-like_dom"/>
</dbReference>
<dbReference type="GO" id="GO:0004722">
    <property type="term" value="F:protein serine/threonine phosphatase activity"/>
    <property type="evidence" value="ECO:0007669"/>
    <property type="project" value="UniProtKB-EC"/>
</dbReference>
<evidence type="ECO:0000259" key="12">
    <source>
        <dbReference type="PROSITE" id="PS51746"/>
    </source>
</evidence>
<name>A0A2T6ZD34_TUBBO</name>
<comment type="similarity">
    <text evidence="3">Belongs to the PP2C family.</text>
</comment>
<dbReference type="SUPFAM" id="SSF81606">
    <property type="entry name" value="PP2C-like"/>
    <property type="match status" value="1"/>
</dbReference>
<evidence type="ECO:0000256" key="1">
    <source>
        <dbReference type="ARBA" id="ARBA00001936"/>
    </source>
</evidence>
<dbReference type="EMBL" id="NESQ01000378">
    <property type="protein sequence ID" value="PUU73405.1"/>
    <property type="molecule type" value="Genomic_DNA"/>
</dbReference>
<keyword evidence="8" id="KW-0464">Manganese</keyword>
<organism evidence="13 14">
    <name type="scientific">Tuber borchii</name>
    <name type="common">White truffle</name>
    <dbReference type="NCBI Taxonomy" id="42251"/>
    <lineage>
        <taxon>Eukaryota</taxon>
        <taxon>Fungi</taxon>
        <taxon>Dikarya</taxon>
        <taxon>Ascomycota</taxon>
        <taxon>Pezizomycotina</taxon>
        <taxon>Pezizomycetes</taxon>
        <taxon>Pezizales</taxon>
        <taxon>Tuberaceae</taxon>
        <taxon>Tuber</taxon>
    </lineage>
</organism>
<keyword evidence="5" id="KW-0479">Metal-binding</keyword>
<accession>A0A2T6ZD34</accession>
<gene>
    <name evidence="13" type="ORF">B9Z19DRAFT_1163117</name>
</gene>
<evidence type="ECO:0000313" key="14">
    <source>
        <dbReference type="Proteomes" id="UP000244722"/>
    </source>
</evidence>
<dbReference type="OrthoDB" id="10264738at2759"/>
<dbReference type="STRING" id="42251.A0A2T6ZD34"/>
<evidence type="ECO:0000256" key="11">
    <source>
        <dbReference type="SAM" id="MobiDB-lite"/>
    </source>
</evidence>
<sequence length="405" mass="44354">MGILLAIVISESSEDSRLAYGISSMQGWRVTMEDAHAAVLDLQNPDDPTKTGSEGRISFFGVYDGHCGDMIANFSGENVHKILAKQPAFKDSNYEQALKDGFLSTDRAILQDPQYRDDVSGCTASTALITDTKIYVANAGDSRTVLSVKGRAKPLSFDHKPENDGEMARICAAGGSVDDGRVNGKLALSRAIGDFEYKRRADLPPEQQMVTAFPDVVIHEVSDDDEFLVIACDGIWECQSSQAVIEFVRRGIAAKQELHTICENMMDQCLDLRDVTGGVGRDNMTMTVVALLKNMMTKEEWYDLIAKRVADGHGPCGPPKYAEFRRPGVHPTNLDDSLDELDEWKESAKQRKQYGTGHISILNDGSEVSTNSVDAEAFDDDEPGKEEENDDEASERIVATEKGGG</sequence>
<proteinExistence type="inferred from homology"/>
<evidence type="ECO:0000256" key="6">
    <source>
        <dbReference type="ARBA" id="ARBA00022801"/>
    </source>
</evidence>
<dbReference type="EC" id="3.1.3.16" evidence="4"/>
<feature type="compositionally biased region" description="Acidic residues" evidence="11">
    <location>
        <begin position="376"/>
        <end position="393"/>
    </location>
</feature>
<keyword evidence="14" id="KW-1185">Reference proteome</keyword>
<evidence type="ECO:0000256" key="10">
    <source>
        <dbReference type="ARBA" id="ARBA00074087"/>
    </source>
</evidence>
<dbReference type="GO" id="GO:0046872">
    <property type="term" value="F:metal ion binding"/>
    <property type="evidence" value="ECO:0007669"/>
    <property type="project" value="UniProtKB-KW"/>
</dbReference>
<dbReference type="PANTHER" id="PTHR13832:SF565">
    <property type="entry name" value="AT28366P-RELATED"/>
    <property type="match status" value="1"/>
</dbReference>